<sequence>MVRYRKDQVSDFHIFRNRNGIGYFFRNGSWLPNSAFDIEEKEAQRQQFQEIADWFLICSLTERQACGTVPGPVPATLVITS</sequence>
<proteinExistence type="predicted"/>
<comment type="caution">
    <text evidence="1">The sequence shown here is derived from an EMBL/GenBank/DDBJ whole genome shotgun (WGS) entry which is preliminary data.</text>
</comment>
<reference evidence="1 2" key="1">
    <citation type="submission" date="2018-03" db="EMBL/GenBank/DDBJ databases">
        <title>Draft genome sequence of Rohu Carp (Labeo rohita).</title>
        <authorList>
            <person name="Das P."/>
            <person name="Kushwaha B."/>
            <person name="Joshi C.G."/>
            <person name="Kumar D."/>
            <person name="Nagpure N.S."/>
            <person name="Sahoo L."/>
            <person name="Das S.P."/>
            <person name="Bit A."/>
            <person name="Patnaik S."/>
            <person name="Meher P.K."/>
            <person name="Jayasankar P."/>
            <person name="Koringa P.G."/>
            <person name="Patel N.V."/>
            <person name="Hinsu A.T."/>
            <person name="Kumar R."/>
            <person name="Pandey M."/>
            <person name="Agarwal S."/>
            <person name="Srivastava S."/>
            <person name="Singh M."/>
            <person name="Iquebal M.A."/>
            <person name="Jaiswal S."/>
            <person name="Angadi U.B."/>
            <person name="Kumar N."/>
            <person name="Raza M."/>
            <person name="Shah T.M."/>
            <person name="Rai A."/>
            <person name="Jena J.K."/>
        </authorList>
    </citation>
    <scope>NUCLEOTIDE SEQUENCE [LARGE SCALE GENOMIC DNA]</scope>
    <source>
        <strain evidence="1">DASCIFA01</strain>
        <tissue evidence="1">Testis</tissue>
    </source>
</reference>
<gene>
    <name evidence="1" type="ORF">ROHU_028987</name>
</gene>
<dbReference type="Proteomes" id="UP000290572">
    <property type="component" value="Unassembled WGS sequence"/>
</dbReference>
<evidence type="ECO:0000313" key="1">
    <source>
        <dbReference type="EMBL" id="RXN13558.1"/>
    </source>
</evidence>
<organism evidence="1 2">
    <name type="scientific">Labeo rohita</name>
    <name type="common">Indian major carp</name>
    <name type="synonym">Cyprinus rohita</name>
    <dbReference type="NCBI Taxonomy" id="84645"/>
    <lineage>
        <taxon>Eukaryota</taxon>
        <taxon>Metazoa</taxon>
        <taxon>Chordata</taxon>
        <taxon>Craniata</taxon>
        <taxon>Vertebrata</taxon>
        <taxon>Euteleostomi</taxon>
        <taxon>Actinopterygii</taxon>
        <taxon>Neopterygii</taxon>
        <taxon>Teleostei</taxon>
        <taxon>Ostariophysi</taxon>
        <taxon>Cypriniformes</taxon>
        <taxon>Cyprinidae</taxon>
        <taxon>Labeoninae</taxon>
        <taxon>Labeonini</taxon>
        <taxon>Labeo</taxon>
    </lineage>
</organism>
<accession>A0A498LYE4</accession>
<dbReference type="EMBL" id="QBIY01012971">
    <property type="protein sequence ID" value="RXN13558.1"/>
    <property type="molecule type" value="Genomic_DNA"/>
</dbReference>
<evidence type="ECO:0000313" key="2">
    <source>
        <dbReference type="Proteomes" id="UP000290572"/>
    </source>
</evidence>
<name>A0A498LYE4_LABRO</name>
<keyword evidence="2" id="KW-1185">Reference proteome</keyword>
<protein>
    <submittedName>
        <fullName evidence="1">Uncharacterized protein</fullName>
    </submittedName>
</protein>
<dbReference type="AlphaFoldDB" id="A0A498LYE4"/>